<sequence>MFHGDGAFGVPPCARRIMPFLAALDKIFCCRMQTYCSYADLVFMRGNAVFADALYIHCFYTPTMCGGGQKEAKAPEAEKAPEEPPAPANEPPPAADVAAPKEAKTPETTSTTTPSGKVPPKAEKSLGPAPVGAQSLALTSKRAAPGGGPAYQKKVHLKMNRQ</sequence>
<feature type="compositionally biased region" description="Pro residues" evidence="1">
    <location>
        <begin position="83"/>
        <end position="94"/>
    </location>
</feature>
<accession>A0A915K8V9</accession>
<evidence type="ECO:0000313" key="2">
    <source>
        <dbReference type="Proteomes" id="UP000887565"/>
    </source>
</evidence>
<feature type="compositionally biased region" description="Basic residues" evidence="1">
    <location>
        <begin position="153"/>
        <end position="162"/>
    </location>
</feature>
<feature type="region of interest" description="Disordered" evidence="1">
    <location>
        <begin position="65"/>
        <end position="162"/>
    </location>
</feature>
<feature type="compositionally biased region" description="Low complexity" evidence="1">
    <location>
        <begin position="106"/>
        <end position="119"/>
    </location>
</feature>
<feature type="compositionally biased region" description="Basic and acidic residues" evidence="1">
    <location>
        <begin position="70"/>
        <end position="82"/>
    </location>
</feature>
<evidence type="ECO:0000313" key="3">
    <source>
        <dbReference type="WBParaSite" id="nRc.2.0.1.t35173-RA"/>
    </source>
</evidence>
<dbReference type="WBParaSite" id="nRc.2.0.1.t35173-RA">
    <property type="protein sequence ID" value="nRc.2.0.1.t35173-RA"/>
    <property type="gene ID" value="nRc.2.0.1.g35173"/>
</dbReference>
<protein>
    <submittedName>
        <fullName evidence="3">Uncharacterized protein</fullName>
    </submittedName>
</protein>
<reference evidence="3" key="1">
    <citation type="submission" date="2022-11" db="UniProtKB">
        <authorList>
            <consortium name="WormBaseParasite"/>
        </authorList>
    </citation>
    <scope>IDENTIFICATION</scope>
</reference>
<organism evidence="2 3">
    <name type="scientific">Romanomermis culicivorax</name>
    <name type="common">Nematode worm</name>
    <dbReference type="NCBI Taxonomy" id="13658"/>
    <lineage>
        <taxon>Eukaryota</taxon>
        <taxon>Metazoa</taxon>
        <taxon>Ecdysozoa</taxon>
        <taxon>Nematoda</taxon>
        <taxon>Enoplea</taxon>
        <taxon>Dorylaimia</taxon>
        <taxon>Mermithida</taxon>
        <taxon>Mermithoidea</taxon>
        <taxon>Mermithidae</taxon>
        <taxon>Romanomermis</taxon>
    </lineage>
</organism>
<keyword evidence="2" id="KW-1185">Reference proteome</keyword>
<proteinExistence type="predicted"/>
<dbReference type="AlphaFoldDB" id="A0A915K8V9"/>
<dbReference type="Proteomes" id="UP000887565">
    <property type="component" value="Unplaced"/>
</dbReference>
<evidence type="ECO:0000256" key="1">
    <source>
        <dbReference type="SAM" id="MobiDB-lite"/>
    </source>
</evidence>
<name>A0A915K8V9_ROMCU</name>